<sequence length="79" mass="9173">MHEEISEAELEKLVLEIIGTSALSFDELRERIEDRGVYLDGRVLRRVVAELVRRGVLCKTPFPERRKLLLHLCTPSRNT</sequence>
<name>A0A833DV10_9CREN</name>
<organism evidence="1 2">
    <name type="scientific">Ignisphaera aggregans</name>
    <dbReference type="NCBI Taxonomy" id="334771"/>
    <lineage>
        <taxon>Archaea</taxon>
        <taxon>Thermoproteota</taxon>
        <taxon>Thermoprotei</taxon>
        <taxon>Desulfurococcales</taxon>
        <taxon>Desulfurococcaceae</taxon>
        <taxon>Ignisphaera</taxon>
    </lineage>
</organism>
<dbReference type="EMBL" id="DQTV01000093">
    <property type="protein sequence ID" value="HIP57399.1"/>
    <property type="molecule type" value="Genomic_DNA"/>
</dbReference>
<evidence type="ECO:0000313" key="2">
    <source>
        <dbReference type="Proteomes" id="UP000605805"/>
    </source>
</evidence>
<accession>A0A833DV10</accession>
<protein>
    <submittedName>
        <fullName evidence="1">Uncharacterized protein</fullName>
    </submittedName>
</protein>
<comment type="caution">
    <text evidence="1">The sequence shown here is derived from an EMBL/GenBank/DDBJ whole genome shotgun (WGS) entry which is preliminary data.</text>
</comment>
<dbReference type="Proteomes" id="UP000605805">
    <property type="component" value="Unassembled WGS sequence"/>
</dbReference>
<reference evidence="1" key="1">
    <citation type="journal article" date="2020" name="ISME J.">
        <title>Gammaproteobacteria mediating utilization of methyl-, sulfur- and petroleum organic compounds in deep ocean hydrothermal plumes.</title>
        <authorList>
            <person name="Zhou Z."/>
            <person name="Liu Y."/>
            <person name="Pan J."/>
            <person name="Cron B.R."/>
            <person name="Toner B.M."/>
            <person name="Anantharaman K."/>
            <person name="Breier J.A."/>
            <person name="Dick G.J."/>
            <person name="Li M."/>
        </authorList>
    </citation>
    <scope>NUCLEOTIDE SEQUENCE</scope>
    <source>
        <strain evidence="1">SZUA-1435</strain>
    </source>
</reference>
<dbReference type="InterPro" id="IPR036390">
    <property type="entry name" value="WH_DNA-bd_sf"/>
</dbReference>
<evidence type="ECO:0000313" key="1">
    <source>
        <dbReference type="EMBL" id="HIP57399.1"/>
    </source>
</evidence>
<dbReference type="SUPFAM" id="SSF46785">
    <property type="entry name" value="Winged helix' DNA-binding domain"/>
    <property type="match status" value="1"/>
</dbReference>
<gene>
    <name evidence="1" type="ORF">EYH02_04960</name>
</gene>
<dbReference type="AlphaFoldDB" id="A0A833DV10"/>
<proteinExistence type="predicted"/>